<dbReference type="PANTHER" id="PTHR43656:SF2">
    <property type="entry name" value="BINDING OXIDOREDUCTASE, PUTATIVE (AFU_ORTHOLOGUE AFUA_2G08260)-RELATED"/>
    <property type="match status" value="1"/>
</dbReference>
<dbReference type="STRING" id="1642818.AWE51_16275"/>
<keyword evidence="1" id="KW-0285">Flavoprotein</keyword>
<feature type="domain" description="NADH:flavin oxidoreductase/NADH oxidase N-terminal" evidence="3">
    <location>
        <begin position="1"/>
        <end position="304"/>
    </location>
</feature>
<dbReference type="InterPro" id="IPR051799">
    <property type="entry name" value="NADH_flavin_oxidoreductase"/>
</dbReference>
<evidence type="ECO:0000259" key="3">
    <source>
        <dbReference type="Pfam" id="PF00724"/>
    </source>
</evidence>
<keyword evidence="2" id="KW-0560">Oxidoreductase</keyword>
<dbReference type="Proteomes" id="UP000076715">
    <property type="component" value="Unassembled WGS sequence"/>
</dbReference>
<dbReference type="CDD" id="cd02803">
    <property type="entry name" value="OYE_like_FMN_family"/>
    <property type="match status" value="1"/>
</dbReference>
<comment type="caution">
    <text evidence="4">The sequence shown here is derived from an EMBL/GenBank/DDBJ whole genome shotgun (WGS) entry which is preliminary data.</text>
</comment>
<dbReference type="PANTHER" id="PTHR43656">
    <property type="entry name" value="BINDING OXIDOREDUCTASE, PUTATIVE (AFU_ORTHOLOGUE AFUA_2G08260)-RELATED"/>
    <property type="match status" value="1"/>
</dbReference>
<dbReference type="InterPro" id="IPR001155">
    <property type="entry name" value="OxRdtase_FMN_N"/>
</dbReference>
<dbReference type="GO" id="GO:0016491">
    <property type="term" value="F:oxidoreductase activity"/>
    <property type="evidence" value="ECO:0007669"/>
    <property type="project" value="UniProtKB-KW"/>
</dbReference>
<dbReference type="SUPFAM" id="SSF51395">
    <property type="entry name" value="FMN-linked oxidoreductases"/>
    <property type="match status" value="1"/>
</dbReference>
<organism evidence="4 5">
    <name type="scientific">Aquimarina aggregata</name>
    <dbReference type="NCBI Taxonomy" id="1642818"/>
    <lineage>
        <taxon>Bacteria</taxon>
        <taxon>Pseudomonadati</taxon>
        <taxon>Bacteroidota</taxon>
        <taxon>Flavobacteriia</taxon>
        <taxon>Flavobacteriales</taxon>
        <taxon>Flavobacteriaceae</taxon>
        <taxon>Aquimarina</taxon>
    </lineage>
</organism>
<evidence type="ECO:0000313" key="4">
    <source>
        <dbReference type="EMBL" id="KZS43044.1"/>
    </source>
</evidence>
<dbReference type="EMBL" id="LQRT01000001">
    <property type="protein sequence ID" value="KZS43044.1"/>
    <property type="molecule type" value="Genomic_DNA"/>
</dbReference>
<dbReference type="AlphaFoldDB" id="A0A163D724"/>
<evidence type="ECO:0000256" key="1">
    <source>
        <dbReference type="ARBA" id="ARBA00022630"/>
    </source>
</evidence>
<dbReference type="Gene3D" id="3.20.20.70">
    <property type="entry name" value="Aldolase class I"/>
    <property type="match status" value="1"/>
</dbReference>
<accession>A0A163D724</accession>
<keyword evidence="5" id="KW-1185">Reference proteome</keyword>
<gene>
    <name evidence="4" type="ORF">AWE51_16275</name>
</gene>
<evidence type="ECO:0000313" key="5">
    <source>
        <dbReference type="Proteomes" id="UP000076715"/>
    </source>
</evidence>
<name>A0A163D724_9FLAO</name>
<dbReference type="GO" id="GO:0010181">
    <property type="term" value="F:FMN binding"/>
    <property type="evidence" value="ECO:0007669"/>
    <property type="project" value="InterPro"/>
</dbReference>
<dbReference type="InterPro" id="IPR013785">
    <property type="entry name" value="Aldolase_TIM"/>
</dbReference>
<evidence type="ECO:0000256" key="2">
    <source>
        <dbReference type="ARBA" id="ARBA00023002"/>
    </source>
</evidence>
<dbReference type="Pfam" id="PF00724">
    <property type="entry name" value="Oxidored_FMN"/>
    <property type="match status" value="1"/>
</dbReference>
<reference evidence="4 5" key="1">
    <citation type="submission" date="2016-01" db="EMBL/GenBank/DDBJ databases">
        <title>The draft genome sequence of Aquimarina sp. RZW4-3-2.</title>
        <authorList>
            <person name="Wang Y."/>
        </authorList>
    </citation>
    <scope>NUCLEOTIDE SEQUENCE [LARGE SCALE GENOMIC DNA]</scope>
    <source>
        <strain evidence="4 5">RZW4-3-2</strain>
    </source>
</reference>
<dbReference type="RefSeq" id="WP_066308534.1">
    <property type="nucleotide sequence ID" value="NZ_LQRT01000001.1"/>
</dbReference>
<proteinExistence type="predicted"/>
<sequence>MKNRFMLAPLTNKQSHDDGRLSDLELHWLTMRAKGQFGLVMTCASNVMANGKVWEGELGIYSDEHVPGHQKLTKSIKSHGSLAVIQIFHGGMRSPKDLIDGQPVGPSINKEFDARELSLREVHEVRNNFILAAFRAKEAGYDGVEIHSAHGYLIAQFLSSEINHRIDEYGGSLENRSRLLLEIVDGIRLACGNDFLIGVRLSPERYGMILEEVKLITKLLINTDKIDFIDLSLWDVFKIPEGQTETNKSLLDHFLELDYKSVKLTVAGKITGGAEVHKVLNSGVDFVTIGKSGIVHHDFPKQVLNNKDFIPLNLPVSAEHLKKEGLSSKFIKLMRTWSNFVKN</sequence>
<protein>
    <submittedName>
        <fullName evidence="4">NADH:flavin oxidoreductase</fullName>
    </submittedName>
</protein>